<name>A0A183AK12_9TREM</name>
<dbReference type="InterPro" id="IPR014752">
    <property type="entry name" value="Arrestin-like_C"/>
</dbReference>
<evidence type="ECO:0000313" key="4">
    <source>
        <dbReference type="WBParaSite" id="ECPE_0000731301-mRNA-1"/>
    </source>
</evidence>
<dbReference type="AlphaFoldDB" id="A0A183AK12"/>
<protein>
    <submittedName>
        <fullName evidence="4">Arrestin_C domain-containing protein</fullName>
    </submittedName>
</protein>
<evidence type="ECO:0000313" key="2">
    <source>
        <dbReference type="EMBL" id="VDP80711.1"/>
    </source>
</evidence>
<gene>
    <name evidence="2" type="ORF">ECPE_LOCUS7297</name>
</gene>
<feature type="compositionally biased region" description="Basic and acidic residues" evidence="1">
    <location>
        <begin position="317"/>
        <end position="329"/>
    </location>
</feature>
<feature type="region of interest" description="Disordered" evidence="1">
    <location>
        <begin position="1"/>
        <end position="41"/>
    </location>
</feature>
<keyword evidence="3" id="KW-1185">Reference proteome</keyword>
<dbReference type="OrthoDB" id="6227903at2759"/>
<dbReference type="WBParaSite" id="ECPE_0000731301-mRNA-1">
    <property type="protein sequence ID" value="ECPE_0000731301-mRNA-1"/>
    <property type="gene ID" value="ECPE_0000731301"/>
</dbReference>
<evidence type="ECO:0000256" key="1">
    <source>
        <dbReference type="SAM" id="MobiDB-lite"/>
    </source>
</evidence>
<dbReference type="Gene3D" id="2.60.40.840">
    <property type="match status" value="1"/>
</dbReference>
<organism evidence="4">
    <name type="scientific">Echinostoma caproni</name>
    <dbReference type="NCBI Taxonomy" id="27848"/>
    <lineage>
        <taxon>Eukaryota</taxon>
        <taxon>Metazoa</taxon>
        <taxon>Spiralia</taxon>
        <taxon>Lophotrochozoa</taxon>
        <taxon>Platyhelminthes</taxon>
        <taxon>Trematoda</taxon>
        <taxon>Digenea</taxon>
        <taxon>Plagiorchiida</taxon>
        <taxon>Echinostomata</taxon>
        <taxon>Echinostomatoidea</taxon>
        <taxon>Echinostomatidae</taxon>
        <taxon>Echinostoma</taxon>
    </lineage>
</organism>
<dbReference type="GO" id="GO:0007165">
    <property type="term" value="P:signal transduction"/>
    <property type="evidence" value="ECO:0007669"/>
    <property type="project" value="InterPro"/>
</dbReference>
<dbReference type="Proteomes" id="UP000272942">
    <property type="component" value="Unassembled WGS sequence"/>
</dbReference>
<feature type="compositionally biased region" description="Acidic residues" evidence="1">
    <location>
        <begin position="302"/>
        <end position="316"/>
    </location>
</feature>
<feature type="compositionally biased region" description="Basic residues" evidence="1">
    <location>
        <begin position="29"/>
        <end position="39"/>
    </location>
</feature>
<dbReference type="InterPro" id="IPR014753">
    <property type="entry name" value="Arrestin_N"/>
</dbReference>
<reference evidence="2 3" key="2">
    <citation type="submission" date="2018-11" db="EMBL/GenBank/DDBJ databases">
        <authorList>
            <consortium name="Pathogen Informatics"/>
        </authorList>
    </citation>
    <scope>NUCLEOTIDE SEQUENCE [LARGE SCALE GENOMIC DNA]</scope>
    <source>
        <strain evidence="2 3">Egypt</strain>
    </source>
</reference>
<feature type="region of interest" description="Disordered" evidence="1">
    <location>
        <begin position="296"/>
        <end position="337"/>
    </location>
</feature>
<dbReference type="Gene3D" id="2.60.40.640">
    <property type="match status" value="1"/>
</dbReference>
<feature type="compositionally biased region" description="Polar residues" evidence="1">
    <location>
        <begin position="1"/>
        <end position="11"/>
    </location>
</feature>
<sequence>MASVHSRSIGSVQKLFAETPTKTRDHHLSRAHGGSKRPTRYREGTALPVFRKQSPSQAVCLYLTNRDIWSNLAEVYERKQQTGSEVTELPECGGPPFPDATDDFEPSHHGIIEGLVHINPWLVEIGSYLYVEVSARYRYARSELDSFDCEVNEVVFRRRRQLNPPRSYQKEGAKVFRHPPSDLKSYSLRTRRLYNKLGGPVSGQAMIDENLTASGVLLGTAGNTRRNRTFVPQTKAVESSGHPDHPFVNYNFVFRFDINGTPDSVYLRFCPRPGPDGGPPPPNRMQLFYQAVFGFGHHESDSDPDPPSDFTDSDAENEPKIRHLGDPIPKKKTQASKAKKAHQWNKDLFHKDAYPWHPRPKRAPRDGISWTVRAYVVPNPSIQPKSEHIACMTIRKLSYLPRLVAIEHMNPPKSFTDYCLAVGPRTGFDAGVITLLAKLDRIVYAPGEPIQCDIKYHNSSARVIHRIIVEVHQCLRIKACANRVWRSLICRRCLTDNSLISGMPVLPGTENSTVRVTLNPWPTDESIRKLLSTAQGPIRPSGLANMHEAWAIRLPKVPGQEFALQNPPRHEPVPVNQVQRRSVACSSFSGVLDHLLSLGNQLTVMRPLNEPENMWENVWSGDPHRNCRCVHRKRRPGEPERSDWMPPEEPYHTSIDCLDVHPQDDDVNEQHAKQNLLAPFCQKCLGKTVLSQYPIHVSYEVVVQAELLPQNQPNPIGSDSVIKKLGFGSGLLIDPEGTIIGPDGPRITLPCLFAYKQPSPEERVPLANYHIDQRQDCRDHVVVEPKIHEPSLGKGFFTSTTYPIAPCTLSNQANSG</sequence>
<reference evidence="4" key="1">
    <citation type="submission" date="2016-06" db="UniProtKB">
        <authorList>
            <consortium name="WormBaseParasite"/>
        </authorList>
    </citation>
    <scope>IDENTIFICATION</scope>
</reference>
<evidence type="ECO:0000313" key="3">
    <source>
        <dbReference type="Proteomes" id="UP000272942"/>
    </source>
</evidence>
<dbReference type="EMBL" id="UZAN01044406">
    <property type="protein sequence ID" value="VDP80711.1"/>
    <property type="molecule type" value="Genomic_DNA"/>
</dbReference>
<proteinExistence type="predicted"/>
<accession>A0A183AK12</accession>